<dbReference type="EMBL" id="MU853796">
    <property type="protein sequence ID" value="KAK3940425.1"/>
    <property type="molecule type" value="Genomic_DNA"/>
</dbReference>
<dbReference type="AlphaFoldDB" id="A0AAN6N7T5"/>
<comment type="caution">
    <text evidence="2">The sequence shown here is derived from an EMBL/GenBank/DDBJ whole genome shotgun (WGS) entry which is preliminary data.</text>
</comment>
<dbReference type="InterPro" id="IPR001810">
    <property type="entry name" value="F-box_dom"/>
</dbReference>
<dbReference type="SUPFAM" id="SSF81383">
    <property type="entry name" value="F-box domain"/>
    <property type="match status" value="1"/>
</dbReference>
<organism evidence="2 3">
    <name type="scientific">Diplogelasinospora grovesii</name>
    <dbReference type="NCBI Taxonomy" id="303347"/>
    <lineage>
        <taxon>Eukaryota</taxon>
        <taxon>Fungi</taxon>
        <taxon>Dikarya</taxon>
        <taxon>Ascomycota</taxon>
        <taxon>Pezizomycotina</taxon>
        <taxon>Sordariomycetes</taxon>
        <taxon>Sordariomycetidae</taxon>
        <taxon>Sordariales</taxon>
        <taxon>Diplogelasinosporaceae</taxon>
        <taxon>Diplogelasinospora</taxon>
    </lineage>
</organism>
<proteinExistence type="predicted"/>
<accession>A0AAN6N7T5</accession>
<protein>
    <recommendedName>
        <fullName evidence="1">F-box domain-containing protein</fullName>
    </recommendedName>
</protein>
<keyword evidence="3" id="KW-1185">Reference proteome</keyword>
<dbReference type="InterPro" id="IPR036047">
    <property type="entry name" value="F-box-like_dom_sf"/>
</dbReference>
<feature type="domain" description="F-box" evidence="1">
    <location>
        <begin position="8"/>
        <end position="48"/>
    </location>
</feature>
<evidence type="ECO:0000313" key="3">
    <source>
        <dbReference type="Proteomes" id="UP001303473"/>
    </source>
</evidence>
<sequence length="453" mass="51833">MASLLGCPDDLLHSILSCLSRADLGTICRVHRHLRFLAEPYLYANVRFTWEESLPHPITSLLRSTLRRPQLAAYIRTVSLIGASFFKPHYRGTVPNIPVSESEMAELMAFVTETRVSYREAWLEELRNGTMDAFVAVLLSQPLRLTSLVIGADFFKESRLVGSVLRSTLFDKSRDCGLRLDFENLKTVSLERYTDPSQDRRTRNTADVLPLFYLPSVQHISASIDNPVGPFTWPALDPPSPSSLHSLKLTSIREPFLSPLLLVTDQLQTFHWEWYYDPNLRDQVHTDVIDLTRFTTALSHVRNTLTELVVVAECNIADMDYPLVQIRGSLNAIKDLDKLTKFTAPVTLLMGFSVTDTATERLEDALPPSLEFLTLTDDLCLNEQYLWEDHQIFSVLQRWLGRYQASTPYLRGIALFLRDTDDNWKQPIRDELRGLCKRVGIRLEVTKLLPDMY</sequence>
<name>A0AAN6N7T5_9PEZI</name>
<dbReference type="Pfam" id="PF12937">
    <property type="entry name" value="F-box-like"/>
    <property type="match status" value="1"/>
</dbReference>
<evidence type="ECO:0000313" key="2">
    <source>
        <dbReference type="EMBL" id="KAK3940425.1"/>
    </source>
</evidence>
<reference evidence="3" key="1">
    <citation type="journal article" date="2023" name="Mol. Phylogenet. Evol.">
        <title>Genome-scale phylogeny and comparative genomics of the fungal order Sordariales.</title>
        <authorList>
            <person name="Hensen N."/>
            <person name="Bonometti L."/>
            <person name="Westerberg I."/>
            <person name="Brannstrom I.O."/>
            <person name="Guillou S."/>
            <person name="Cros-Aarteil S."/>
            <person name="Calhoun S."/>
            <person name="Haridas S."/>
            <person name="Kuo A."/>
            <person name="Mondo S."/>
            <person name="Pangilinan J."/>
            <person name="Riley R."/>
            <person name="LaButti K."/>
            <person name="Andreopoulos B."/>
            <person name="Lipzen A."/>
            <person name="Chen C."/>
            <person name="Yan M."/>
            <person name="Daum C."/>
            <person name="Ng V."/>
            <person name="Clum A."/>
            <person name="Steindorff A."/>
            <person name="Ohm R.A."/>
            <person name="Martin F."/>
            <person name="Silar P."/>
            <person name="Natvig D.O."/>
            <person name="Lalanne C."/>
            <person name="Gautier V."/>
            <person name="Ament-Velasquez S.L."/>
            <person name="Kruys A."/>
            <person name="Hutchinson M.I."/>
            <person name="Powell A.J."/>
            <person name="Barry K."/>
            <person name="Miller A.N."/>
            <person name="Grigoriev I.V."/>
            <person name="Debuchy R."/>
            <person name="Gladieux P."/>
            <person name="Hiltunen Thoren M."/>
            <person name="Johannesson H."/>
        </authorList>
    </citation>
    <scope>NUCLEOTIDE SEQUENCE [LARGE SCALE GENOMIC DNA]</scope>
    <source>
        <strain evidence="3">CBS 340.73</strain>
    </source>
</reference>
<gene>
    <name evidence="2" type="ORF">QBC46DRAFT_385354</name>
</gene>
<evidence type="ECO:0000259" key="1">
    <source>
        <dbReference type="Pfam" id="PF12937"/>
    </source>
</evidence>
<dbReference type="Proteomes" id="UP001303473">
    <property type="component" value="Unassembled WGS sequence"/>
</dbReference>